<comment type="caution">
    <text evidence="1">The sequence shown here is derived from an EMBL/GenBank/DDBJ whole genome shotgun (WGS) entry which is preliminary data.</text>
</comment>
<accession>A0A397IGB0</accession>
<protein>
    <submittedName>
        <fullName evidence="1">Uncharacterized protein</fullName>
    </submittedName>
</protein>
<evidence type="ECO:0000313" key="1">
    <source>
        <dbReference type="EMBL" id="RHZ73887.1"/>
    </source>
</evidence>
<proteinExistence type="predicted"/>
<dbReference type="AlphaFoldDB" id="A0A397IGB0"/>
<name>A0A397IGB0_9GLOM</name>
<organism evidence="1 2">
    <name type="scientific">Diversispora epigaea</name>
    <dbReference type="NCBI Taxonomy" id="1348612"/>
    <lineage>
        <taxon>Eukaryota</taxon>
        <taxon>Fungi</taxon>
        <taxon>Fungi incertae sedis</taxon>
        <taxon>Mucoromycota</taxon>
        <taxon>Glomeromycotina</taxon>
        <taxon>Glomeromycetes</taxon>
        <taxon>Diversisporales</taxon>
        <taxon>Diversisporaceae</taxon>
        <taxon>Diversispora</taxon>
    </lineage>
</organism>
<dbReference type="Proteomes" id="UP000266861">
    <property type="component" value="Unassembled WGS sequence"/>
</dbReference>
<keyword evidence="2" id="KW-1185">Reference proteome</keyword>
<dbReference type="EMBL" id="PQFF01000211">
    <property type="protein sequence ID" value="RHZ73887.1"/>
    <property type="molecule type" value="Genomic_DNA"/>
</dbReference>
<reference evidence="1 2" key="1">
    <citation type="submission" date="2018-08" db="EMBL/GenBank/DDBJ databases">
        <title>Genome and evolution of the arbuscular mycorrhizal fungus Diversispora epigaea (formerly Glomus versiforme) and its bacterial endosymbionts.</title>
        <authorList>
            <person name="Sun X."/>
            <person name="Fei Z."/>
            <person name="Harrison M."/>
        </authorList>
    </citation>
    <scope>NUCLEOTIDE SEQUENCE [LARGE SCALE GENOMIC DNA]</scope>
    <source>
        <strain evidence="1 2">IT104</strain>
    </source>
</reference>
<evidence type="ECO:0000313" key="2">
    <source>
        <dbReference type="Proteomes" id="UP000266861"/>
    </source>
</evidence>
<sequence length="58" mass="6695">MYLIPNRLQILLLNYNGNKIISIKFNKDIVNNTEFIQTEEEDELSFASTSSSRISAEQ</sequence>
<gene>
    <name evidence="1" type="ORF">Glove_228g21</name>
</gene>